<dbReference type="PROSITE" id="PS51257">
    <property type="entry name" value="PROKAR_LIPOPROTEIN"/>
    <property type="match status" value="1"/>
</dbReference>
<keyword evidence="1" id="KW-0732">Signal</keyword>
<proteinExistence type="predicted"/>
<evidence type="ECO:0000313" key="2">
    <source>
        <dbReference type="EMBL" id="PIU73364.1"/>
    </source>
</evidence>
<dbReference type="AlphaFoldDB" id="A0A2M7ARX0"/>
<dbReference type="EMBL" id="PEWA01000034">
    <property type="protein sequence ID" value="PIU73364.1"/>
    <property type="molecule type" value="Genomic_DNA"/>
</dbReference>
<dbReference type="Pfam" id="PF08139">
    <property type="entry name" value="LPAM_1"/>
    <property type="match status" value="1"/>
</dbReference>
<dbReference type="InterPro" id="IPR012640">
    <property type="entry name" value="Membr_lipoprot_lipid_attach_CS"/>
</dbReference>
<protein>
    <recommendedName>
        <fullName evidence="4">DUF4412 domain-containing protein</fullName>
    </recommendedName>
</protein>
<evidence type="ECO:0000313" key="3">
    <source>
        <dbReference type="Proteomes" id="UP000231407"/>
    </source>
</evidence>
<evidence type="ECO:0000256" key="1">
    <source>
        <dbReference type="ARBA" id="ARBA00022729"/>
    </source>
</evidence>
<sequence>MMKKIVLIAVLTLVLSGCQKKDVFTSIRDAVTRQLTLKCEYTDEDGQTTSTYIKGQMVRMVGAGSGTTKIEGLMRDNKFYLWSNENKQGMILEIAKLTEGGAKMGEKEIKSIDDVIGVLEEKKDKCKVASEGAGLFEVPTDIKFTSTEGFFGQ</sequence>
<dbReference type="Proteomes" id="UP000231407">
    <property type="component" value="Unassembled WGS sequence"/>
</dbReference>
<name>A0A2M7ARX0_9BACT</name>
<gene>
    <name evidence="2" type="ORF">COS78_02725</name>
</gene>
<reference evidence="3" key="1">
    <citation type="submission" date="2017-09" db="EMBL/GenBank/DDBJ databases">
        <title>Depth-based differentiation of microbial function through sediment-hosted aquifers and enrichment of novel symbionts in the deep terrestrial subsurface.</title>
        <authorList>
            <person name="Probst A.J."/>
            <person name="Ladd B."/>
            <person name="Jarett J.K."/>
            <person name="Geller-Mcgrath D.E."/>
            <person name="Sieber C.M.K."/>
            <person name="Emerson J.B."/>
            <person name="Anantharaman K."/>
            <person name="Thomas B.C."/>
            <person name="Malmstrom R."/>
            <person name="Stieglmeier M."/>
            <person name="Klingl A."/>
            <person name="Woyke T."/>
            <person name="Ryan C.M."/>
            <person name="Banfield J.F."/>
        </authorList>
    </citation>
    <scope>NUCLEOTIDE SEQUENCE [LARGE SCALE GENOMIC DNA]</scope>
</reference>
<accession>A0A2M7ARX0</accession>
<comment type="caution">
    <text evidence="2">The sequence shown here is derived from an EMBL/GenBank/DDBJ whole genome shotgun (WGS) entry which is preliminary data.</text>
</comment>
<evidence type="ECO:0008006" key="4">
    <source>
        <dbReference type="Google" id="ProtNLM"/>
    </source>
</evidence>
<organism evidence="2 3">
    <name type="scientific">Candidatus Shapirobacteria bacterium CG06_land_8_20_14_3_00_40_12</name>
    <dbReference type="NCBI Taxonomy" id="1974881"/>
    <lineage>
        <taxon>Bacteria</taxon>
        <taxon>Candidatus Shapironibacteriota</taxon>
    </lineage>
</organism>